<dbReference type="AlphaFoldDB" id="A0A9X1X333"/>
<protein>
    <submittedName>
        <fullName evidence="2">Uncharacterized protein</fullName>
    </submittedName>
</protein>
<keyword evidence="1" id="KW-0812">Transmembrane</keyword>
<organism evidence="2 3">
    <name type="scientific">Mucilaginibacter straminoryzae</name>
    <dbReference type="NCBI Taxonomy" id="2932774"/>
    <lineage>
        <taxon>Bacteria</taxon>
        <taxon>Pseudomonadati</taxon>
        <taxon>Bacteroidota</taxon>
        <taxon>Sphingobacteriia</taxon>
        <taxon>Sphingobacteriales</taxon>
        <taxon>Sphingobacteriaceae</taxon>
        <taxon>Mucilaginibacter</taxon>
    </lineage>
</organism>
<keyword evidence="3" id="KW-1185">Reference proteome</keyword>
<sequence>MIAQKYIVIIVCVVAAGVIIWREVQRPNKAYLACRILAVLVAIIALACIILPLSYTGTVNPNEQHEAILLTEGFSPDSLKNYATNRVFAVNRASQKAYPKASLISGAGELSRMKSAINHVHLFGYGLSKPELDELKDVTITFHPAVVPEGIQSVSWNEKLKSGEKLTVQGHLNNPEKNNLKLTLKGLGTTLDSAFLNTSGTFNLTSRPKQVGRSVYRLIVTNEKDTLANESVPFEVNTTKPLQVLILASAPDFENKFLKNWLSENQYGVAVRNQISKNKYSQEFANVSQRSLQHIASSVLSKFDVVVSDLEVMKSLPSSEAVAIKEQVQQGGLGLIVRADSTTQSNNWIQQRFPLTRTSSQGQMITALKLQDQVAPTSKLLIDPFFINYHNYTQPLVTDQQNHAVASASLAGAGKIIFTTLTNTHNWMLGGDEDDYTALWSLLITKAAKNIPAQNQVTIKSAIPQINRPVELQVQASSGTPTLIKVNQTSLPAAEQPSLPFTANVTYWPKKAGWQQVEVGNNVSWWYAYPANEWQNLVKQQLLNETRLYAANHPQKQSVTKQIQQKVQIAVPKIYFYLVLLAALIWLWVEAKFLNQ</sequence>
<evidence type="ECO:0000313" key="3">
    <source>
        <dbReference type="Proteomes" id="UP001139450"/>
    </source>
</evidence>
<evidence type="ECO:0000313" key="2">
    <source>
        <dbReference type="EMBL" id="MCJ8209480.1"/>
    </source>
</evidence>
<dbReference type="EMBL" id="JALJEJ010000002">
    <property type="protein sequence ID" value="MCJ8209480.1"/>
    <property type="molecule type" value="Genomic_DNA"/>
</dbReference>
<dbReference type="PANTHER" id="PTHR37947:SF1">
    <property type="entry name" value="BLL2462 PROTEIN"/>
    <property type="match status" value="1"/>
</dbReference>
<dbReference type="Proteomes" id="UP001139450">
    <property type="component" value="Unassembled WGS sequence"/>
</dbReference>
<dbReference type="RefSeq" id="WP_245129306.1">
    <property type="nucleotide sequence ID" value="NZ_JALJEJ010000002.1"/>
</dbReference>
<evidence type="ECO:0000256" key="1">
    <source>
        <dbReference type="SAM" id="Phobius"/>
    </source>
</evidence>
<proteinExistence type="predicted"/>
<reference evidence="2" key="1">
    <citation type="submission" date="2022-04" db="EMBL/GenBank/DDBJ databases">
        <title>Mucilaginibacter sp. RS28 isolated from freshwater.</title>
        <authorList>
            <person name="Ko S.-R."/>
        </authorList>
    </citation>
    <scope>NUCLEOTIDE SEQUENCE</scope>
    <source>
        <strain evidence="2">RS28</strain>
    </source>
</reference>
<keyword evidence="1" id="KW-1133">Transmembrane helix</keyword>
<name>A0A9X1X333_9SPHI</name>
<feature type="transmembrane region" description="Helical" evidence="1">
    <location>
        <begin position="574"/>
        <end position="594"/>
    </location>
</feature>
<keyword evidence="1" id="KW-0472">Membrane</keyword>
<gene>
    <name evidence="2" type="ORF">MUY27_07150</name>
</gene>
<dbReference type="PANTHER" id="PTHR37947">
    <property type="entry name" value="BLL2462 PROTEIN"/>
    <property type="match status" value="1"/>
</dbReference>
<accession>A0A9X1X333</accession>
<feature type="transmembrane region" description="Helical" evidence="1">
    <location>
        <begin position="36"/>
        <end position="55"/>
    </location>
</feature>
<comment type="caution">
    <text evidence="2">The sequence shown here is derived from an EMBL/GenBank/DDBJ whole genome shotgun (WGS) entry which is preliminary data.</text>
</comment>
<feature type="transmembrane region" description="Helical" evidence="1">
    <location>
        <begin position="6"/>
        <end position="24"/>
    </location>
</feature>